<evidence type="ECO:0000313" key="1">
    <source>
        <dbReference type="EMBL" id="TGY26413.1"/>
    </source>
</evidence>
<name>A0A4S2CFN2_9BACE</name>
<dbReference type="RefSeq" id="WP_136000420.1">
    <property type="nucleotide sequence ID" value="NZ_SRYX01000096.1"/>
</dbReference>
<dbReference type="EMBL" id="SRYX01000096">
    <property type="protein sequence ID" value="TGY26413.1"/>
    <property type="molecule type" value="Genomic_DNA"/>
</dbReference>
<accession>A0A4S2CFN2</accession>
<proteinExistence type="predicted"/>
<dbReference type="AlphaFoldDB" id="A0A4S2CFN2"/>
<gene>
    <name evidence="1" type="ORF">E5353_16835</name>
</gene>
<protein>
    <submittedName>
        <fullName evidence="1">Uncharacterized protein</fullName>
    </submittedName>
</protein>
<evidence type="ECO:0000313" key="2">
    <source>
        <dbReference type="Proteomes" id="UP000309566"/>
    </source>
</evidence>
<reference evidence="1 2" key="1">
    <citation type="submission" date="2019-04" db="EMBL/GenBank/DDBJ databases">
        <title>Microbes associate with the intestines of laboratory mice.</title>
        <authorList>
            <person name="Navarre W."/>
            <person name="Wong E."/>
            <person name="Huang K."/>
            <person name="Tropini C."/>
            <person name="Ng K."/>
            <person name="Yu B."/>
        </authorList>
    </citation>
    <scope>NUCLEOTIDE SEQUENCE [LARGE SCALE GENOMIC DNA]</scope>
    <source>
        <strain evidence="1 2">NM63_1-25</strain>
    </source>
</reference>
<comment type="caution">
    <text evidence="1">The sequence shown here is derived from an EMBL/GenBank/DDBJ whole genome shotgun (WGS) entry which is preliminary data.</text>
</comment>
<sequence length="160" mass="18240">MHSTIFQITTEKVEDGGLLNEDTLQQGDNSELDYCSDIDEEDRRERIECLVNEILPEGMFTLIDENTICYNGGVEAWLEEWVKLIKEKCSLVTTGNIREWSTLYHLKEAIDNPLDTGSRFYDDNSGCSSYSDKSGEFMKNLNDLEAGTLLYVGGVIDYHF</sequence>
<organism evidence="1 2">
    <name type="scientific">Bacteroides caecimuris</name>
    <dbReference type="NCBI Taxonomy" id="1796613"/>
    <lineage>
        <taxon>Bacteria</taxon>
        <taxon>Pseudomonadati</taxon>
        <taxon>Bacteroidota</taxon>
        <taxon>Bacteroidia</taxon>
        <taxon>Bacteroidales</taxon>
        <taxon>Bacteroidaceae</taxon>
        <taxon>Bacteroides</taxon>
    </lineage>
</organism>
<dbReference type="Proteomes" id="UP000309566">
    <property type="component" value="Unassembled WGS sequence"/>
</dbReference>